<gene>
    <name evidence="3" type="ORF">H1P_830017</name>
</gene>
<keyword evidence="4" id="KW-1185">Reference proteome</keyword>
<evidence type="ECO:0000313" key="4">
    <source>
        <dbReference type="Proteomes" id="UP000320055"/>
    </source>
</evidence>
<dbReference type="Proteomes" id="UP000320055">
    <property type="component" value="Unassembled WGS sequence"/>
</dbReference>
<organism evidence="3 4">
    <name type="scientific">Hyella patelloides LEGE 07179</name>
    <dbReference type="NCBI Taxonomy" id="945734"/>
    <lineage>
        <taxon>Bacteria</taxon>
        <taxon>Bacillati</taxon>
        <taxon>Cyanobacteriota</taxon>
        <taxon>Cyanophyceae</taxon>
        <taxon>Pleurocapsales</taxon>
        <taxon>Hyellaceae</taxon>
        <taxon>Hyella</taxon>
    </lineage>
</organism>
<accession>A0A563W4I2</accession>
<name>A0A563W4I2_9CYAN</name>
<evidence type="ECO:0000256" key="2">
    <source>
        <dbReference type="SAM" id="Phobius"/>
    </source>
</evidence>
<protein>
    <submittedName>
        <fullName evidence="3">Uncharacterized protein</fullName>
    </submittedName>
</protein>
<evidence type="ECO:0000256" key="1">
    <source>
        <dbReference type="SAM" id="MobiDB-lite"/>
    </source>
</evidence>
<feature type="transmembrane region" description="Helical" evidence="2">
    <location>
        <begin position="38"/>
        <end position="63"/>
    </location>
</feature>
<proteinExistence type="predicted"/>
<keyword evidence="2" id="KW-0812">Transmembrane</keyword>
<dbReference type="EMBL" id="CAACVJ010000691">
    <property type="protein sequence ID" value="VEP18612.1"/>
    <property type="molecule type" value="Genomic_DNA"/>
</dbReference>
<evidence type="ECO:0000313" key="3">
    <source>
        <dbReference type="EMBL" id="VEP18612.1"/>
    </source>
</evidence>
<keyword evidence="2" id="KW-0472">Membrane</keyword>
<sequence>MIIRLKSSKGVSRDANHGLTDGRATAKPSPLGKRPYHCLLLINDFLALMSLILYIPLFLRIFLN</sequence>
<dbReference type="AlphaFoldDB" id="A0A563W4I2"/>
<reference evidence="3 4" key="1">
    <citation type="submission" date="2019-01" db="EMBL/GenBank/DDBJ databases">
        <authorList>
            <person name="Brito A."/>
        </authorList>
    </citation>
    <scope>NUCLEOTIDE SEQUENCE [LARGE SCALE GENOMIC DNA]</scope>
    <source>
        <strain evidence="3">1</strain>
    </source>
</reference>
<feature type="region of interest" description="Disordered" evidence="1">
    <location>
        <begin position="1"/>
        <end position="28"/>
    </location>
</feature>
<keyword evidence="2" id="KW-1133">Transmembrane helix</keyword>